<evidence type="ECO:0000256" key="7">
    <source>
        <dbReference type="ARBA" id="ARBA00022741"/>
    </source>
</evidence>
<dbReference type="GO" id="GO:0009927">
    <property type="term" value="F:histidine phosphotransfer kinase activity"/>
    <property type="evidence" value="ECO:0007669"/>
    <property type="project" value="EnsemblFungi"/>
</dbReference>
<feature type="compositionally biased region" description="Basic residues" evidence="15">
    <location>
        <begin position="946"/>
        <end position="955"/>
    </location>
</feature>
<dbReference type="InterPro" id="IPR001789">
    <property type="entry name" value="Sig_transdc_resp-reg_receiver"/>
</dbReference>
<dbReference type="PANTHER" id="PTHR43047">
    <property type="entry name" value="TWO-COMPONENT HISTIDINE PROTEIN KINASE"/>
    <property type="match status" value="1"/>
</dbReference>
<feature type="region of interest" description="Disordered" evidence="15">
    <location>
        <begin position="746"/>
        <end position="801"/>
    </location>
</feature>
<feature type="compositionally biased region" description="Low complexity" evidence="15">
    <location>
        <begin position="750"/>
        <end position="764"/>
    </location>
</feature>
<dbReference type="InterPro" id="IPR036097">
    <property type="entry name" value="HisK_dim/P_sf"/>
</dbReference>
<dbReference type="SMART" id="SM00388">
    <property type="entry name" value="HisKA"/>
    <property type="match status" value="1"/>
</dbReference>
<dbReference type="FunFam" id="1.10.287.130:FF:000004">
    <property type="entry name" value="Ethylene receptor 1"/>
    <property type="match status" value="1"/>
</dbReference>
<evidence type="ECO:0000313" key="21">
    <source>
        <dbReference type="Proteomes" id="UP000001640"/>
    </source>
</evidence>
<feature type="compositionally biased region" description="Polar residues" evidence="15">
    <location>
        <begin position="418"/>
        <end position="428"/>
    </location>
</feature>
<feature type="domain" description="Response regulatory" evidence="18">
    <location>
        <begin position="1046"/>
        <end position="1167"/>
    </location>
</feature>
<dbReference type="eggNOG" id="KOG0519">
    <property type="taxonomic scope" value="Eukaryota"/>
</dbReference>
<dbReference type="CDD" id="cd06225">
    <property type="entry name" value="HAMP"/>
    <property type="match status" value="1"/>
</dbReference>
<dbReference type="GO" id="GO:0005886">
    <property type="term" value="C:plasma membrane"/>
    <property type="evidence" value="ECO:0007669"/>
    <property type="project" value="EnsemblFungi"/>
</dbReference>
<evidence type="ECO:0000256" key="11">
    <source>
        <dbReference type="ARBA" id="ARBA00023012"/>
    </source>
</evidence>
<dbReference type="PROSITE" id="PS50109">
    <property type="entry name" value="HIS_KIN"/>
    <property type="match status" value="1"/>
</dbReference>
<dbReference type="Pfam" id="PF00072">
    <property type="entry name" value="Response_reg"/>
    <property type="match status" value="1"/>
</dbReference>
<dbReference type="FunCoup" id="G0VHM8">
    <property type="interactions" value="228"/>
</dbReference>
<dbReference type="SUPFAM" id="SSF55874">
    <property type="entry name" value="ATPase domain of HSP90 chaperone/DNA topoisomerase II/histidine kinase"/>
    <property type="match status" value="2"/>
</dbReference>
<evidence type="ECO:0000256" key="8">
    <source>
        <dbReference type="ARBA" id="ARBA00022777"/>
    </source>
</evidence>
<evidence type="ECO:0000313" key="20">
    <source>
        <dbReference type="EMBL" id="CCC70912.1"/>
    </source>
</evidence>
<reference key="2">
    <citation type="submission" date="2011-08" db="EMBL/GenBank/DDBJ databases">
        <title>Genome sequence of Naumovozyma castellii.</title>
        <authorList>
            <person name="Gordon J.L."/>
            <person name="Armisen D."/>
            <person name="Proux-Wera E."/>
            <person name="OhEigeartaigh S.S."/>
            <person name="Byrne K.P."/>
            <person name="Wolfe K.H."/>
        </authorList>
    </citation>
    <scope>NUCLEOTIDE SEQUENCE</scope>
    <source>
        <strain>Type strain:CBS 4309</strain>
    </source>
</reference>
<accession>G0VHM8</accession>
<dbReference type="CDD" id="cd00082">
    <property type="entry name" value="HisKA"/>
    <property type="match status" value="1"/>
</dbReference>
<dbReference type="GO" id="GO:0005034">
    <property type="term" value="F:osmosensor activity"/>
    <property type="evidence" value="ECO:0007669"/>
    <property type="project" value="EnsemblFungi"/>
</dbReference>
<keyword evidence="8" id="KW-0418">Kinase</keyword>
<keyword evidence="13" id="KW-0325">Glycoprotein</keyword>
<dbReference type="InterPro" id="IPR005467">
    <property type="entry name" value="His_kinase_dom"/>
</dbReference>
<dbReference type="InterPro" id="IPR004358">
    <property type="entry name" value="Sig_transdc_His_kin-like_C"/>
</dbReference>
<evidence type="ECO:0000259" key="17">
    <source>
        <dbReference type="PROSITE" id="PS50109"/>
    </source>
</evidence>
<evidence type="ECO:0000256" key="16">
    <source>
        <dbReference type="SAM" id="Phobius"/>
    </source>
</evidence>
<reference evidence="20 21" key="1">
    <citation type="journal article" date="2011" name="Proc. Natl. Acad. Sci. U.S.A.">
        <title>Evolutionary erosion of yeast sex chromosomes by mating-type switching accidents.</title>
        <authorList>
            <person name="Gordon J.L."/>
            <person name="Armisen D."/>
            <person name="Proux-Wera E."/>
            <person name="Oheigeartaigh S.S."/>
            <person name="Byrne K.P."/>
            <person name="Wolfe K.H."/>
        </authorList>
    </citation>
    <scope>NUCLEOTIDE SEQUENCE [LARGE SCALE GENOMIC DNA]</scope>
    <source>
        <strain evidence="21">ATCC 76901 / BCRC 22586 / CBS 4309 / NBRC 1992 / NRRL Y-12630</strain>
    </source>
</reference>
<keyword evidence="21" id="KW-1185">Reference proteome</keyword>
<dbReference type="AlphaFoldDB" id="G0VHM8"/>
<dbReference type="SUPFAM" id="SSF47384">
    <property type="entry name" value="Homodimeric domain of signal transducing histidine kinase"/>
    <property type="match status" value="1"/>
</dbReference>
<evidence type="ECO:0000259" key="19">
    <source>
        <dbReference type="PROSITE" id="PS50885"/>
    </source>
</evidence>
<feature type="domain" description="HAMP" evidence="19">
    <location>
        <begin position="489"/>
        <end position="521"/>
    </location>
</feature>
<dbReference type="Gene3D" id="3.30.565.10">
    <property type="entry name" value="Histidine kinase-like ATPase, C-terminal domain"/>
    <property type="match status" value="1"/>
</dbReference>
<feature type="modified residue" description="4-aspartylphosphate" evidence="14">
    <location>
        <position position="1101"/>
    </location>
</feature>
<keyword evidence="10 16" id="KW-1133">Transmembrane helix</keyword>
<dbReference type="InParanoid" id="G0VHM8"/>
<feature type="compositionally biased region" description="Polar residues" evidence="15">
    <location>
        <begin position="791"/>
        <end position="801"/>
    </location>
</feature>
<evidence type="ECO:0000256" key="2">
    <source>
        <dbReference type="ARBA" id="ARBA00004370"/>
    </source>
</evidence>
<dbReference type="Pfam" id="PF00512">
    <property type="entry name" value="HisKA"/>
    <property type="match status" value="1"/>
</dbReference>
<feature type="compositionally biased region" description="Low complexity" evidence="15">
    <location>
        <begin position="429"/>
        <end position="445"/>
    </location>
</feature>
<dbReference type="GO" id="GO:0007234">
    <property type="term" value="P:osmosensory signaling via phosphorelay pathway"/>
    <property type="evidence" value="ECO:0007669"/>
    <property type="project" value="EnsemblFungi"/>
</dbReference>
<dbReference type="GeneID" id="96904578"/>
<dbReference type="PANTHER" id="PTHR43047:SF72">
    <property type="entry name" value="OSMOSENSING HISTIDINE PROTEIN KINASE SLN1"/>
    <property type="match status" value="1"/>
</dbReference>
<feature type="domain" description="Histidine kinase" evidence="17">
    <location>
        <begin position="554"/>
        <end position="914"/>
    </location>
</feature>
<dbReference type="EC" id="2.7.13.3" evidence="3"/>
<evidence type="ECO:0000256" key="10">
    <source>
        <dbReference type="ARBA" id="ARBA00022989"/>
    </source>
</evidence>
<feature type="compositionally biased region" description="Basic and acidic residues" evidence="15">
    <location>
        <begin position="970"/>
        <end position="996"/>
    </location>
</feature>
<keyword evidence="7" id="KW-0547">Nucleotide-binding</keyword>
<dbReference type="PROSITE" id="PS50885">
    <property type="entry name" value="HAMP"/>
    <property type="match status" value="1"/>
</dbReference>
<dbReference type="SUPFAM" id="SSF52172">
    <property type="entry name" value="CheY-like"/>
    <property type="match status" value="1"/>
</dbReference>
<dbReference type="Proteomes" id="UP000001640">
    <property type="component" value="Chromosome 7"/>
</dbReference>
<proteinExistence type="predicted"/>
<keyword evidence="5" id="KW-0808">Transferase</keyword>
<dbReference type="KEGG" id="ncs:NCAS_0G00250"/>
<feature type="compositionally biased region" description="Acidic residues" evidence="15">
    <location>
        <begin position="773"/>
        <end position="790"/>
    </location>
</feature>
<dbReference type="Gene3D" id="3.40.50.2300">
    <property type="match status" value="1"/>
</dbReference>
<dbReference type="SMART" id="SM00448">
    <property type="entry name" value="REC"/>
    <property type="match status" value="1"/>
</dbReference>
<sequence>MKVNLSKWYVLKPPFRLGIRTQLTVLVSVVALCSLVILAITTGVYFTSNYKNLRSDRLYIAAQLKSSQIDQNLNYLYYQSYWLSSRDTLQIGLTNYVAGNKTAENWADSEQVIQKFLTSNNLFSNAQLYDSSFNAVLTATNNGTGDLIPESVLKKLYPLATNQPLSSSLETIGILTDPVLNGSTYIMSMSLPIFANPSIILTDSKVYGYITIVMSAEGLKTVFNDTTALEQSNVAIVSGVYNNESTLNAYHFVFAPYGAPSYVINSTFRIMNNSFLNTALREGKGGSVKKTKFFYTKNIAVGYSPCTFSFVNWIAIVSQDESVFLSPSTKLAKIISGTVVAIGVFVFLITFPLAHWAVKPIVRLQKATELMSEGRGLKSTTPGSKNVSRSSSIKHYVRSNIPSTASSVHNFSGDNLSTTTNGHLNQRGLTPTPMPTTDLPSPSDSNFATEMISNANTSQRANSISRFTDHTDLSNRSKKLTTSANLIEARVPDYRRLFSDELSDLTDTFNAMTDALDQHYALLEDRVRARTKQLEAAKIEAETANEAKTIFIANISHELRTPLNGILGMTAISMEETDIAKIRSSLKLIFRSGELLLHILTELLTFSKNVLKRTTLEKRDFCITDVALQIKSIFGKVAKDQRVRLSIVLLPNIIRTMILFGDSNRIIQIVMNLVSNALKFTPVDGKVNVRIKLMGEYDENLSRESNFKKVLVKSGTEFIETKAKAILGAPKKDDPKTSTESVVQIKENLNSNTSSSSNDIISTTSDEKKYDEKEDEGEEDNSDNDNDDTSMETQSIVSTSTSSYDDAVFNNQFKKTPELYEDEDGNLGIELTNPKTWVIAIEVQDTGPGIDPSLQKSVFEPFVQGDQTLSRQYGGTGLGLSICRQLANMMNGTMELKSEVGVGSTFTFTVPLMQTRELELNEDDHPFEDEFNPASRKNRRVKFKLAKSLRSRKSRSSTTTFSTTNSLHNVQEEKEEDKLGDNEETKDGGKEEDAHQERRHSHDKNNEHNNHLLGTVNMDRPFLQSTGTATSTRTIQTVPDAGKKFKILVAEDNHVNQEVIKRMLNLEGVENIELARDGQDAFNEVKAMVEQGEHFDMIFMDVQMPKVDGLLSTKMIRNDLHYTYPIVALTAFADDSNIKECLEAGMNGFLSKPIKRPKVKTILEEYCPNWQMKVAEDNKSKNE</sequence>
<comment type="subcellular location">
    <subcellularLocation>
        <location evidence="2">Membrane</location>
    </subcellularLocation>
</comment>
<feature type="compositionally biased region" description="Low complexity" evidence="15">
    <location>
        <begin position="956"/>
        <end position="967"/>
    </location>
</feature>
<dbReference type="GO" id="GO:0005524">
    <property type="term" value="F:ATP binding"/>
    <property type="evidence" value="ECO:0007669"/>
    <property type="project" value="UniProtKB-KW"/>
</dbReference>
<evidence type="ECO:0000256" key="4">
    <source>
        <dbReference type="ARBA" id="ARBA00022553"/>
    </source>
</evidence>
<protein>
    <recommendedName>
        <fullName evidence="3">histidine kinase</fullName>
        <ecNumber evidence="3">2.7.13.3</ecNumber>
    </recommendedName>
</protein>
<feature type="transmembrane region" description="Helical" evidence="16">
    <location>
        <begin position="23"/>
        <end position="47"/>
    </location>
</feature>
<name>G0VHM8_NAUCA</name>
<dbReference type="InterPro" id="IPR003594">
    <property type="entry name" value="HATPase_dom"/>
</dbReference>
<gene>
    <name evidence="20" type="primary">NCAS0G00250</name>
    <name evidence="20" type="ordered locus">NCAS_0G00250</name>
</gene>
<organism evidence="20 21">
    <name type="scientific">Naumovozyma castellii</name>
    <name type="common">Yeast</name>
    <name type="synonym">Saccharomyces castellii</name>
    <dbReference type="NCBI Taxonomy" id="27288"/>
    <lineage>
        <taxon>Eukaryota</taxon>
        <taxon>Fungi</taxon>
        <taxon>Dikarya</taxon>
        <taxon>Ascomycota</taxon>
        <taxon>Saccharomycotina</taxon>
        <taxon>Saccharomycetes</taxon>
        <taxon>Saccharomycetales</taxon>
        <taxon>Saccharomycetaceae</taxon>
        <taxon>Naumovozyma</taxon>
    </lineage>
</organism>
<dbReference type="Pfam" id="PF02518">
    <property type="entry name" value="HATPase_c"/>
    <property type="match status" value="1"/>
</dbReference>
<evidence type="ECO:0000259" key="18">
    <source>
        <dbReference type="PROSITE" id="PS50110"/>
    </source>
</evidence>
<keyword evidence="12 16" id="KW-0472">Membrane</keyword>
<dbReference type="GO" id="GO:0000155">
    <property type="term" value="F:phosphorelay sensor kinase activity"/>
    <property type="evidence" value="ECO:0007669"/>
    <property type="project" value="InterPro"/>
</dbReference>
<dbReference type="OMA" id="WGDSNRI"/>
<dbReference type="PROSITE" id="PS50110">
    <property type="entry name" value="RESPONSE_REGULATORY"/>
    <property type="match status" value="1"/>
</dbReference>
<keyword evidence="9" id="KW-0067">ATP-binding</keyword>
<evidence type="ECO:0000256" key="5">
    <source>
        <dbReference type="ARBA" id="ARBA00022679"/>
    </source>
</evidence>
<dbReference type="InterPro" id="IPR003661">
    <property type="entry name" value="HisK_dim/P_dom"/>
</dbReference>
<dbReference type="SMART" id="SM00387">
    <property type="entry name" value="HATPase_c"/>
    <property type="match status" value="1"/>
</dbReference>
<feature type="region of interest" description="Disordered" evidence="15">
    <location>
        <begin position="418"/>
        <end position="448"/>
    </location>
</feature>
<dbReference type="FunFam" id="3.40.50.2300:FF:000289">
    <property type="entry name" value="Osmosensing histidine protein kinase SLN1"/>
    <property type="match status" value="1"/>
</dbReference>
<evidence type="ECO:0000256" key="3">
    <source>
        <dbReference type="ARBA" id="ARBA00012438"/>
    </source>
</evidence>
<evidence type="ECO:0000256" key="15">
    <source>
        <dbReference type="SAM" id="MobiDB-lite"/>
    </source>
</evidence>
<evidence type="ECO:0000256" key="1">
    <source>
        <dbReference type="ARBA" id="ARBA00000085"/>
    </source>
</evidence>
<dbReference type="RefSeq" id="XP_003677265.1">
    <property type="nucleotide sequence ID" value="XM_003677217.1"/>
</dbReference>
<dbReference type="InterPro" id="IPR036890">
    <property type="entry name" value="HATPase_C_sf"/>
</dbReference>
<dbReference type="InterPro" id="IPR011006">
    <property type="entry name" value="CheY-like_superfamily"/>
</dbReference>
<evidence type="ECO:0000256" key="13">
    <source>
        <dbReference type="ARBA" id="ARBA00023180"/>
    </source>
</evidence>
<dbReference type="PRINTS" id="PR00344">
    <property type="entry name" value="BCTRLSENSOR"/>
</dbReference>
<evidence type="ECO:0000256" key="14">
    <source>
        <dbReference type="PROSITE-ProRule" id="PRU00169"/>
    </source>
</evidence>
<evidence type="ECO:0000256" key="12">
    <source>
        <dbReference type="ARBA" id="ARBA00023136"/>
    </source>
</evidence>
<dbReference type="STRING" id="1064592.G0VHM8"/>
<dbReference type="InterPro" id="IPR003660">
    <property type="entry name" value="HAMP_dom"/>
</dbReference>
<keyword evidence="11" id="KW-0902">Two-component regulatory system</keyword>
<feature type="region of interest" description="Disordered" evidence="15">
    <location>
        <begin position="946"/>
        <end position="1013"/>
    </location>
</feature>
<dbReference type="CDD" id="cd17546">
    <property type="entry name" value="REC_hyHK_CKI1_RcsC-like"/>
    <property type="match status" value="1"/>
</dbReference>
<dbReference type="CDD" id="cd16922">
    <property type="entry name" value="HATPase_EvgS-ArcB-TorS-like"/>
    <property type="match status" value="1"/>
</dbReference>
<evidence type="ECO:0000256" key="6">
    <source>
        <dbReference type="ARBA" id="ARBA00022692"/>
    </source>
</evidence>
<comment type="catalytic activity">
    <reaction evidence="1">
        <text>ATP + protein L-histidine = ADP + protein N-phospho-L-histidine.</text>
        <dbReference type="EC" id="2.7.13.3"/>
    </reaction>
</comment>
<dbReference type="OrthoDB" id="60033at2759"/>
<evidence type="ECO:0000256" key="9">
    <source>
        <dbReference type="ARBA" id="ARBA00022840"/>
    </source>
</evidence>
<dbReference type="EMBL" id="HE576758">
    <property type="protein sequence ID" value="CCC70912.1"/>
    <property type="molecule type" value="Genomic_DNA"/>
</dbReference>
<dbReference type="Gene3D" id="1.10.287.130">
    <property type="match status" value="1"/>
</dbReference>
<feature type="transmembrane region" description="Helical" evidence="16">
    <location>
        <begin position="334"/>
        <end position="358"/>
    </location>
</feature>
<keyword evidence="6 16" id="KW-0812">Transmembrane</keyword>
<dbReference type="HOGENOM" id="CLU_003731_0_0_1"/>
<keyword evidence="4 14" id="KW-0597">Phosphoprotein</keyword>